<dbReference type="OrthoDB" id="2721846at2"/>
<keyword evidence="1" id="KW-0812">Transmembrane</keyword>
<gene>
    <name evidence="2" type="ORF">SAMN05216389_11772</name>
</gene>
<accession>A0A1I0FVP7</accession>
<evidence type="ECO:0000313" key="2">
    <source>
        <dbReference type="EMBL" id="SET62318.1"/>
    </source>
</evidence>
<feature type="transmembrane region" description="Helical" evidence="1">
    <location>
        <begin position="47"/>
        <end position="66"/>
    </location>
</feature>
<reference evidence="2 3" key="1">
    <citation type="submission" date="2016-10" db="EMBL/GenBank/DDBJ databases">
        <authorList>
            <person name="de Groot N.N."/>
        </authorList>
    </citation>
    <scope>NUCLEOTIDE SEQUENCE [LARGE SCALE GENOMIC DNA]</scope>
    <source>
        <strain evidence="2 3">IBRC-M 10780</strain>
    </source>
</reference>
<evidence type="ECO:0000313" key="3">
    <source>
        <dbReference type="Proteomes" id="UP000198618"/>
    </source>
</evidence>
<dbReference type="EMBL" id="FOHE01000017">
    <property type="protein sequence ID" value="SET62318.1"/>
    <property type="molecule type" value="Genomic_DNA"/>
</dbReference>
<feature type="transmembrane region" description="Helical" evidence="1">
    <location>
        <begin position="14"/>
        <end position="35"/>
    </location>
</feature>
<evidence type="ECO:0000256" key="1">
    <source>
        <dbReference type="SAM" id="Phobius"/>
    </source>
</evidence>
<proteinExistence type="predicted"/>
<dbReference type="Pfam" id="PF14143">
    <property type="entry name" value="YrhC"/>
    <property type="match status" value="1"/>
</dbReference>
<dbReference type="InterPro" id="IPR025418">
    <property type="entry name" value="YrhC-like"/>
</dbReference>
<sequence length="78" mass="9019">MVENKQLELKLKDYLRFIASLIILGTYLFFGGIINVYIQPSENGAELFYLSFALLLIGLGLSFKYIKLKKTIEKNERI</sequence>
<dbReference type="AlphaFoldDB" id="A0A1I0FVP7"/>
<name>A0A1I0FVP7_9BACI</name>
<dbReference type="STRING" id="930131.SAMN05216389_11772"/>
<keyword evidence="1" id="KW-0472">Membrane</keyword>
<protein>
    <submittedName>
        <fullName evidence="2">YrhC-like protein</fullName>
    </submittedName>
</protein>
<organism evidence="2 3">
    <name type="scientific">Oceanobacillus limi</name>
    <dbReference type="NCBI Taxonomy" id="930131"/>
    <lineage>
        <taxon>Bacteria</taxon>
        <taxon>Bacillati</taxon>
        <taxon>Bacillota</taxon>
        <taxon>Bacilli</taxon>
        <taxon>Bacillales</taxon>
        <taxon>Bacillaceae</taxon>
        <taxon>Oceanobacillus</taxon>
    </lineage>
</organism>
<keyword evidence="3" id="KW-1185">Reference proteome</keyword>
<dbReference type="Proteomes" id="UP000198618">
    <property type="component" value="Unassembled WGS sequence"/>
</dbReference>
<keyword evidence="1" id="KW-1133">Transmembrane helix</keyword>